<protein>
    <submittedName>
        <fullName evidence="2">Helicase-like protein</fullName>
    </submittedName>
</protein>
<dbReference type="GO" id="GO:0000166">
    <property type="term" value="F:nucleotide binding"/>
    <property type="evidence" value="ECO:0007669"/>
    <property type="project" value="InterPro"/>
</dbReference>
<dbReference type="InterPro" id="IPR044876">
    <property type="entry name" value="HRDC_dom_sf"/>
</dbReference>
<dbReference type="GO" id="GO:0006281">
    <property type="term" value="P:DNA repair"/>
    <property type="evidence" value="ECO:0007669"/>
    <property type="project" value="InterPro"/>
</dbReference>
<dbReference type="SMART" id="SM00341">
    <property type="entry name" value="HRDC"/>
    <property type="match status" value="1"/>
</dbReference>
<comment type="caution">
    <text evidence="2">The sequence shown here is derived from an EMBL/GenBank/DDBJ whole genome shotgun (WGS) entry which is preliminary data.</text>
</comment>
<organism evidence="2 3">
    <name type="scientific">Breznakibacter xylanolyticus</name>
    <dbReference type="NCBI Taxonomy" id="990"/>
    <lineage>
        <taxon>Bacteria</taxon>
        <taxon>Pseudomonadati</taxon>
        <taxon>Bacteroidota</taxon>
        <taxon>Bacteroidia</taxon>
        <taxon>Marinilabiliales</taxon>
        <taxon>Marinilabiliaceae</taxon>
        <taxon>Breznakibacter</taxon>
    </lineage>
</organism>
<keyword evidence="2" id="KW-0547">Nucleotide-binding</keyword>
<sequence length="820" mass="92632">MTENSQIELAYNFVQYTNRNVFLTGKAGTGKTTFLRRLRHDALKRMVVVAPTGVAAINAGGVTIHSMFQLPFGPIVPGMALNESYNRRFSKEKINIIRSMELLVIDEISMVRADLLDGIDTVLRTYRNRTLPFGGVQLLMIGDLQQLAPVAKEDEWALLKTHYSTPFFFASKALQQTASVNIELKHIYRQSDPEFIDLLNRVRNRQMDAATVARLNQRYIPGFADQIHEGYIILTTHNHSAKAINERQLQNLSTRPHLFRAEVKGDFPEYNYPTDGELRLKLGAQVMFVKNDPSPEKRYYNGKIGILEKIIDDTLFVRCDNEEPIAVTQQKWSNIKYSIDAESQEITETETGTFTQYPLKTAWAITIHKSQGLTFEKAIIDAGASFAHGQVYVALSRCKTLEGMVLSSPISPASLHADTSVQSFTQQVEQNQPDQQQLVEARINYQHQLLFELFNLATLTNRLTYLHRQTGEHANALHGSLTTSIGTMLSEFRNDILPVADKFTNQIRQYTNIVPDITQNEPLQERIRKATSWFADKMTTSLEKPLKSTSVISDNKTIKKQVGEAFTRFAEELNIKMACFKASTHGFDIKTYLDAKGRAAIAPTEITASTARKSNDSDEAASLTIEHPKLYARLKTWRNHKAEELNAPVYVVLPTATMAEICNKLPLYMPELKNIKGLGKKKIADYGPAIMEMVMAYRKENNIETAEIIPMGIDEEKKEPKIPTHELSYQMLRQGMSINDIAQNRGMVPATIEGHLSRYVENGQLELTEIMEPSKIDTISEYLQNNRMTSLSDTKNALGETVSYGEIKLVQSYLKLQSEA</sequence>
<dbReference type="PANTHER" id="PTHR47642">
    <property type="entry name" value="ATP-DEPENDENT DNA HELICASE"/>
    <property type="match status" value="1"/>
</dbReference>
<dbReference type="InterPro" id="IPR010997">
    <property type="entry name" value="HRDC-like_sf"/>
</dbReference>
<dbReference type="OrthoDB" id="9763659at2"/>
<dbReference type="SUPFAM" id="SSF52540">
    <property type="entry name" value="P-loop containing nucleoside triphosphate hydrolases"/>
    <property type="match status" value="2"/>
</dbReference>
<dbReference type="PROSITE" id="PS50967">
    <property type="entry name" value="HRDC"/>
    <property type="match status" value="1"/>
</dbReference>
<dbReference type="RefSeq" id="WP_111445140.1">
    <property type="nucleotide sequence ID" value="NZ_QKZK01000009.1"/>
</dbReference>
<dbReference type="AlphaFoldDB" id="A0A2W7NCR0"/>
<dbReference type="GO" id="GO:0003678">
    <property type="term" value="F:DNA helicase activity"/>
    <property type="evidence" value="ECO:0007669"/>
    <property type="project" value="InterPro"/>
</dbReference>
<proteinExistence type="predicted"/>
<evidence type="ECO:0000313" key="2">
    <source>
        <dbReference type="EMBL" id="PZX17413.1"/>
    </source>
</evidence>
<dbReference type="Pfam" id="PF05970">
    <property type="entry name" value="PIF1"/>
    <property type="match status" value="1"/>
</dbReference>
<dbReference type="CDD" id="cd18809">
    <property type="entry name" value="SF1_C_RecD"/>
    <property type="match status" value="1"/>
</dbReference>
<name>A0A2W7NCR0_9BACT</name>
<gene>
    <name evidence="2" type="ORF">LX69_01462</name>
</gene>
<dbReference type="InterPro" id="IPR029491">
    <property type="entry name" value="Helicase_HTH"/>
</dbReference>
<dbReference type="Pfam" id="PF00570">
    <property type="entry name" value="HRDC"/>
    <property type="match status" value="1"/>
</dbReference>
<reference evidence="2 3" key="1">
    <citation type="submission" date="2018-06" db="EMBL/GenBank/DDBJ databases">
        <title>Genomic Encyclopedia of Archaeal and Bacterial Type Strains, Phase II (KMG-II): from individual species to whole genera.</title>
        <authorList>
            <person name="Goeker M."/>
        </authorList>
    </citation>
    <scope>NUCLEOTIDE SEQUENCE [LARGE SCALE GENOMIC DNA]</scope>
    <source>
        <strain evidence="2 3">DSM 6779</strain>
    </source>
</reference>
<keyword evidence="2" id="KW-0067">ATP-binding</keyword>
<dbReference type="InterPro" id="IPR010285">
    <property type="entry name" value="DNA_helicase_pif1-like_DEAD"/>
</dbReference>
<keyword evidence="2" id="KW-0378">Hydrolase</keyword>
<dbReference type="GO" id="GO:0000723">
    <property type="term" value="P:telomere maintenance"/>
    <property type="evidence" value="ECO:0007669"/>
    <property type="project" value="InterPro"/>
</dbReference>
<evidence type="ECO:0000259" key="1">
    <source>
        <dbReference type="PROSITE" id="PS50967"/>
    </source>
</evidence>
<dbReference type="InterPro" id="IPR002121">
    <property type="entry name" value="HRDC_dom"/>
</dbReference>
<dbReference type="Proteomes" id="UP000249239">
    <property type="component" value="Unassembled WGS sequence"/>
</dbReference>
<dbReference type="Gene3D" id="1.10.10.1390">
    <property type="entry name" value="ATP-dependent DNA helicase RecQ"/>
    <property type="match status" value="1"/>
</dbReference>
<dbReference type="Pfam" id="PF14493">
    <property type="entry name" value="HTH_40"/>
    <property type="match status" value="1"/>
</dbReference>
<dbReference type="SUPFAM" id="SSF47819">
    <property type="entry name" value="HRDC-like"/>
    <property type="match status" value="1"/>
</dbReference>
<dbReference type="EMBL" id="QKZK01000009">
    <property type="protein sequence ID" value="PZX17413.1"/>
    <property type="molecule type" value="Genomic_DNA"/>
</dbReference>
<dbReference type="InterPro" id="IPR027417">
    <property type="entry name" value="P-loop_NTPase"/>
</dbReference>
<feature type="domain" description="HRDC" evidence="1">
    <location>
        <begin position="624"/>
        <end position="704"/>
    </location>
</feature>
<dbReference type="Gene3D" id="3.40.50.300">
    <property type="entry name" value="P-loop containing nucleotide triphosphate hydrolases"/>
    <property type="match status" value="2"/>
</dbReference>
<dbReference type="GO" id="GO:0003676">
    <property type="term" value="F:nucleic acid binding"/>
    <property type="evidence" value="ECO:0007669"/>
    <property type="project" value="InterPro"/>
</dbReference>
<dbReference type="Gene3D" id="1.10.150.80">
    <property type="entry name" value="HRDC domain"/>
    <property type="match status" value="1"/>
</dbReference>
<dbReference type="InterPro" id="IPR051055">
    <property type="entry name" value="PIF1_helicase"/>
</dbReference>
<dbReference type="FunFam" id="3.40.50.300:FF:001498">
    <property type="entry name" value="ATP-dependent DNA helicase"/>
    <property type="match status" value="1"/>
</dbReference>
<keyword evidence="3" id="KW-1185">Reference proteome</keyword>
<keyword evidence="2" id="KW-0347">Helicase</keyword>
<accession>A0A2W7NCR0</accession>
<evidence type="ECO:0000313" key="3">
    <source>
        <dbReference type="Proteomes" id="UP000249239"/>
    </source>
</evidence>